<name>A0A518BBB6_9BACT</name>
<dbReference type="EMBL" id="CP036279">
    <property type="protein sequence ID" value="QDU64247.1"/>
    <property type="molecule type" value="Genomic_DNA"/>
</dbReference>
<feature type="transmembrane region" description="Helical" evidence="2">
    <location>
        <begin position="6"/>
        <end position="24"/>
    </location>
</feature>
<keyword evidence="2" id="KW-1133">Transmembrane helix</keyword>
<evidence type="ECO:0000313" key="4">
    <source>
        <dbReference type="Proteomes" id="UP000317093"/>
    </source>
</evidence>
<dbReference type="RefSeq" id="WP_145262315.1">
    <property type="nucleotide sequence ID" value="NZ_CP036279.1"/>
</dbReference>
<keyword evidence="2" id="KW-0812">Transmembrane</keyword>
<evidence type="ECO:0000256" key="2">
    <source>
        <dbReference type="SAM" id="Phobius"/>
    </source>
</evidence>
<dbReference type="Proteomes" id="UP000317093">
    <property type="component" value="Chromosome"/>
</dbReference>
<evidence type="ECO:0000313" key="3">
    <source>
        <dbReference type="EMBL" id="QDU64247.1"/>
    </source>
</evidence>
<gene>
    <name evidence="3" type="ORF">Pan216_51360</name>
</gene>
<accession>A0A518BBB6</accession>
<feature type="compositionally biased region" description="Basic and acidic residues" evidence="1">
    <location>
        <begin position="51"/>
        <end position="71"/>
    </location>
</feature>
<dbReference type="AlphaFoldDB" id="A0A518BBB6"/>
<organism evidence="3 4">
    <name type="scientific">Kolteria novifilia</name>
    <dbReference type="NCBI Taxonomy" id="2527975"/>
    <lineage>
        <taxon>Bacteria</taxon>
        <taxon>Pseudomonadati</taxon>
        <taxon>Planctomycetota</taxon>
        <taxon>Planctomycetia</taxon>
        <taxon>Kolteriales</taxon>
        <taxon>Kolteriaceae</taxon>
        <taxon>Kolteria</taxon>
    </lineage>
</organism>
<dbReference type="KEGG" id="knv:Pan216_51360"/>
<proteinExistence type="predicted"/>
<sequence>MDEVTLVIYGLAFLVAGYVVWDFVAQYRKYLEYKAELAAFHAARLQSRQQAADRSKQKREQRYEQFEETRRRLLGQQAPAPATNDVPELAATASEPAAQARMEKAVGAT</sequence>
<feature type="region of interest" description="Disordered" evidence="1">
    <location>
        <begin position="49"/>
        <end position="109"/>
    </location>
</feature>
<reference evidence="3 4" key="1">
    <citation type="submission" date="2019-02" db="EMBL/GenBank/DDBJ databases">
        <title>Deep-cultivation of Planctomycetes and their phenomic and genomic characterization uncovers novel biology.</title>
        <authorList>
            <person name="Wiegand S."/>
            <person name="Jogler M."/>
            <person name="Boedeker C."/>
            <person name="Pinto D."/>
            <person name="Vollmers J."/>
            <person name="Rivas-Marin E."/>
            <person name="Kohn T."/>
            <person name="Peeters S.H."/>
            <person name="Heuer A."/>
            <person name="Rast P."/>
            <person name="Oberbeckmann S."/>
            <person name="Bunk B."/>
            <person name="Jeske O."/>
            <person name="Meyerdierks A."/>
            <person name="Storesund J.E."/>
            <person name="Kallscheuer N."/>
            <person name="Luecker S."/>
            <person name="Lage O.M."/>
            <person name="Pohl T."/>
            <person name="Merkel B.J."/>
            <person name="Hornburger P."/>
            <person name="Mueller R.-W."/>
            <person name="Bruemmer F."/>
            <person name="Labrenz M."/>
            <person name="Spormann A.M."/>
            <person name="Op den Camp H."/>
            <person name="Overmann J."/>
            <person name="Amann R."/>
            <person name="Jetten M.S.M."/>
            <person name="Mascher T."/>
            <person name="Medema M.H."/>
            <person name="Devos D.P."/>
            <person name="Kaster A.-K."/>
            <person name="Ovreas L."/>
            <person name="Rohde M."/>
            <person name="Galperin M.Y."/>
            <person name="Jogler C."/>
        </authorList>
    </citation>
    <scope>NUCLEOTIDE SEQUENCE [LARGE SCALE GENOMIC DNA]</scope>
    <source>
        <strain evidence="3 4">Pan216</strain>
    </source>
</reference>
<keyword evidence="2" id="KW-0472">Membrane</keyword>
<keyword evidence="4" id="KW-1185">Reference proteome</keyword>
<evidence type="ECO:0000256" key="1">
    <source>
        <dbReference type="SAM" id="MobiDB-lite"/>
    </source>
</evidence>
<protein>
    <submittedName>
        <fullName evidence="3">Uncharacterized protein</fullName>
    </submittedName>
</protein>